<protein>
    <recommendedName>
        <fullName evidence="2">FrrB</fullName>
    </recommendedName>
</protein>
<reference evidence="1" key="1">
    <citation type="submission" date="2018-06" db="EMBL/GenBank/DDBJ databases">
        <authorList>
            <person name="Zhirakovskaya E."/>
        </authorList>
    </citation>
    <scope>NUCLEOTIDE SEQUENCE</scope>
</reference>
<dbReference type="EMBL" id="UOET01000505">
    <property type="protein sequence ID" value="VAW30372.1"/>
    <property type="molecule type" value="Genomic_DNA"/>
</dbReference>
<accession>A0A3B0UVD1</accession>
<evidence type="ECO:0008006" key="2">
    <source>
        <dbReference type="Google" id="ProtNLM"/>
    </source>
</evidence>
<proteinExistence type="predicted"/>
<sequence>MKHSLHILLLFAILSGINSRIVAQNATPENKVKIELGADLYSRYVWRGTQYGGNSPSLQPSLSASYGNFVINAWGAYSLGGINPSQEMDLSLSYSFLNDLFTAVITDYYFPTEDAPYNYFNYSKNSTGHVLELGVSFNGTKEIPLSFSAYVNFFGADAVRLNNDPTSPDFNQKTGIQYSNYFELAYNTSVQDIDLSLFLGATLSKPEKANAATGFIGESGYYGENPGVVNLGVTASKSVKITTNYATSLTASLITNPQTKNVFLIFGISF</sequence>
<organism evidence="1">
    <name type="scientific">hydrothermal vent metagenome</name>
    <dbReference type="NCBI Taxonomy" id="652676"/>
    <lineage>
        <taxon>unclassified sequences</taxon>
        <taxon>metagenomes</taxon>
        <taxon>ecological metagenomes</taxon>
    </lineage>
</organism>
<name>A0A3B0UVD1_9ZZZZ</name>
<evidence type="ECO:0000313" key="1">
    <source>
        <dbReference type="EMBL" id="VAW30372.1"/>
    </source>
</evidence>
<gene>
    <name evidence="1" type="ORF">MNBD_BACTEROID07-103</name>
</gene>
<dbReference type="AlphaFoldDB" id="A0A3B0UVD1"/>